<gene>
    <name evidence="2" type="ORF">MSAR_41710</name>
</gene>
<accession>A0A7I7SYG7</accession>
<dbReference type="Proteomes" id="UP000466445">
    <property type="component" value="Chromosome"/>
</dbReference>
<sequence length="264" mass="28592">MMAELRTTLLDLVDRSPLMAAEHDRAGWVGLFAADGQVEDPVGSRPHAGLESIGRFYDTFIAPRQIVFHHEADLVSETTVIRDVVLEVGMGPSVTMRIPALLRYDLCEVRTQWRISRLRAYWELPAMVAQFAGNGLAAGPQALDLSRALIRNQGLRGSLGFASGFRGARFRGKRTVRAFLDAVSAGDQLRAWRSLGPGALITRGERNPVKFSTFSDEVAGTSWTKLIAAGSSVTASLRGPRPAVLIAELGAGGGAITRLQYFAE</sequence>
<dbReference type="EMBL" id="AP022595">
    <property type="protein sequence ID" value="BBY61035.1"/>
    <property type="molecule type" value="Genomic_DNA"/>
</dbReference>
<dbReference type="AlphaFoldDB" id="A0A7I7SYG7"/>
<proteinExistence type="predicted"/>
<dbReference type="InterPro" id="IPR032710">
    <property type="entry name" value="NTF2-like_dom_sf"/>
</dbReference>
<dbReference type="SUPFAM" id="SSF54427">
    <property type="entry name" value="NTF2-like"/>
    <property type="match status" value="1"/>
</dbReference>
<dbReference type="InterPro" id="IPR002075">
    <property type="entry name" value="NTF2_dom"/>
</dbReference>
<dbReference type="KEGG" id="msar:MSAR_41710"/>
<dbReference type="Pfam" id="PF02136">
    <property type="entry name" value="NTF2"/>
    <property type="match status" value="1"/>
</dbReference>
<evidence type="ECO:0000313" key="3">
    <source>
        <dbReference type="Proteomes" id="UP000466445"/>
    </source>
</evidence>
<keyword evidence="3" id="KW-1185">Reference proteome</keyword>
<feature type="domain" description="Nuclear transport factor 2" evidence="1">
    <location>
        <begin position="20"/>
        <end position="128"/>
    </location>
</feature>
<name>A0A7I7SYG7_9MYCO</name>
<evidence type="ECO:0000259" key="1">
    <source>
        <dbReference type="Pfam" id="PF02136"/>
    </source>
</evidence>
<evidence type="ECO:0000313" key="2">
    <source>
        <dbReference type="EMBL" id="BBY61035.1"/>
    </source>
</evidence>
<dbReference type="Gene3D" id="3.10.450.50">
    <property type="match status" value="1"/>
</dbReference>
<organism evidence="2 3">
    <name type="scientific">Mycolicibacterium sarraceniae</name>
    <dbReference type="NCBI Taxonomy" id="1534348"/>
    <lineage>
        <taxon>Bacteria</taxon>
        <taxon>Bacillati</taxon>
        <taxon>Actinomycetota</taxon>
        <taxon>Actinomycetes</taxon>
        <taxon>Mycobacteriales</taxon>
        <taxon>Mycobacteriaceae</taxon>
        <taxon>Mycolicibacterium</taxon>
    </lineage>
</organism>
<protein>
    <recommendedName>
        <fullName evidence="1">Nuclear transport factor 2 domain-containing protein</fullName>
    </recommendedName>
</protein>
<reference evidence="2 3" key="1">
    <citation type="journal article" date="2019" name="Emerg. Microbes Infect.">
        <title>Comprehensive subspecies identification of 175 nontuberculous mycobacteria species based on 7547 genomic profiles.</title>
        <authorList>
            <person name="Matsumoto Y."/>
            <person name="Kinjo T."/>
            <person name="Motooka D."/>
            <person name="Nabeya D."/>
            <person name="Jung N."/>
            <person name="Uechi K."/>
            <person name="Horii T."/>
            <person name="Iida T."/>
            <person name="Fujita J."/>
            <person name="Nakamura S."/>
        </authorList>
    </citation>
    <scope>NUCLEOTIDE SEQUENCE [LARGE SCALE GENOMIC DNA]</scope>
    <source>
        <strain evidence="2 3">JCM 30395</strain>
    </source>
</reference>